<dbReference type="CDD" id="cd12797">
    <property type="entry name" value="M23_peptidase"/>
    <property type="match status" value="1"/>
</dbReference>
<dbReference type="Gene3D" id="2.70.70.10">
    <property type="entry name" value="Glucose Permease (Domain IIA)"/>
    <property type="match status" value="1"/>
</dbReference>
<dbReference type="Pfam" id="PF01551">
    <property type="entry name" value="Peptidase_M23"/>
    <property type="match status" value="1"/>
</dbReference>
<keyword evidence="3" id="KW-1185">Reference proteome</keyword>
<sequence>MKIPLVIVIVILSSFLSCKNETKSYSVTQNINKKTNPALVQNQYQKYDTLFKKNPDWIASDFEYPVGKPNAKGYYNAQKFKENNHLGDDWNGVGGGNTDLGDPIYAIGNGYISFAKDIKGGWGNVIRIIHKYKGKYYESIYAHCDTIHIEEGDFVKKGTLIGTIGNAHGIYWAHLHLEIRDDIFMDIGGGYSEETSGYLDPTEFININ</sequence>
<dbReference type="PANTHER" id="PTHR21666">
    <property type="entry name" value="PEPTIDASE-RELATED"/>
    <property type="match status" value="1"/>
</dbReference>
<dbReference type="InterPro" id="IPR016047">
    <property type="entry name" value="M23ase_b-sheet_dom"/>
</dbReference>
<protein>
    <submittedName>
        <fullName evidence="2">M23 family metallopeptidase</fullName>
    </submittedName>
</protein>
<dbReference type="Proteomes" id="UP000318833">
    <property type="component" value="Unassembled WGS sequence"/>
</dbReference>
<feature type="domain" description="M23ase beta-sheet core" evidence="1">
    <location>
        <begin position="99"/>
        <end position="181"/>
    </location>
</feature>
<evidence type="ECO:0000313" key="2">
    <source>
        <dbReference type="EMBL" id="TSE09531.1"/>
    </source>
</evidence>
<proteinExistence type="predicted"/>
<dbReference type="AlphaFoldDB" id="A0A554VML4"/>
<dbReference type="InterPro" id="IPR050570">
    <property type="entry name" value="Cell_wall_metabolism_enzyme"/>
</dbReference>
<dbReference type="SUPFAM" id="SSF51261">
    <property type="entry name" value="Duplicated hybrid motif"/>
    <property type="match status" value="1"/>
</dbReference>
<organism evidence="2 3">
    <name type="scientific">Aquimarina algiphila</name>
    <dbReference type="NCBI Taxonomy" id="2047982"/>
    <lineage>
        <taxon>Bacteria</taxon>
        <taxon>Pseudomonadati</taxon>
        <taxon>Bacteroidota</taxon>
        <taxon>Flavobacteriia</taxon>
        <taxon>Flavobacteriales</taxon>
        <taxon>Flavobacteriaceae</taxon>
        <taxon>Aquimarina</taxon>
    </lineage>
</organism>
<dbReference type="PROSITE" id="PS51257">
    <property type="entry name" value="PROKAR_LIPOPROTEIN"/>
    <property type="match status" value="1"/>
</dbReference>
<dbReference type="InterPro" id="IPR011055">
    <property type="entry name" value="Dup_hybrid_motif"/>
</dbReference>
<evidence type="ECO:0000259" key="1">
    <source>
        <dbReference type="Pfam" id="PF01551"/>
    </source>
</evidence>
<dbReference type="PANTHER" id="PTHR21666:SF270">
    <property type="entry name" value="MUREIN HYDROLASE ACTIVATOR ENVC"/>
    <property type="match status" value="1"/>
</dbReference>
<dbReference type="OrthoDB" id="1188206at2"/>
<dbReference type="RefSeq" id="WP_143916153.1">
    <property type="nucleotide sequence ID" value="NZ_CANMIK010000003.1"/>
</dbReference>
<comment type="caution">
    <text evidence="2">The sequence shown here is derived from an EMBL/GenBank/DDBJ whole genome shotgun (WGS) entry which is preliminary data.</text>
</comment>
<dbReference type="GO" id="GO:0004222">
    <property type="term" value="F:metalloendopeptidase activity"/>
    <property type="evidence" value="ECO:0007669"/>
    <property type="project" value="TreeGrafter"/>
</dbReference>
<gene>
    <name evidence="2" type="ORF">FOF46_08495</name>
</gene>
<evidence type="ECO:0000313" key="3">
    <source>
        <dbReference type="Proteomes" id="UP000318833"/>
    </source>
</evidence>
<reference evidence="2 3" key="1">
    <citation type="submission" date="2019-07" db="EMBL/GenBank/DDBJ databases">
        <title>The draft genome sequence of Aquimarina algiphila M91.</title>
        <authorList>
            <person name="Meng X."/>
        </authorList>
    </citation>
    <scope>NUCLEOTIDE SEQUENCE [LARGE SCALE GENOMIC DNA]</scope>
    <source>
        <strain evidence="2 3">M91</strain>
    </source>
</reference>
<accession>A0A554VML4</accession>
<name>A0A554VML4_9FLAO</name>
<dbReference type="EMBL" id="VLNR01000013">
    <property type="protein sequence ID" value="TSE09531.1"/>
    <property type="molecule type" value="Genomic_DNA"/>
</dbReference>